<evidence type="ECO:0000313" key="1">
    <source>
        <dbReference type="EMBL" id="BAN27487.1"/>
    </source>
</evidence>
<evidence type="ECO:0000313" key="2">
    <source>
        <dbReference type="Proteomes" id="UP000013966"/>
    </source>
</evidence>
<reference evidence="1 2" key="1">
    <citation type="journal article" date="2013" name="Genome Announc.">
        <title>Complete Genome Sequence of Burkholderia sp. Strain RPE64, Bacterial Symbiont of the Bean Bug Riptortus pedestris.</title>
        <authorList>
            <person name="Shibata T.F."/>
            <person name="Maeda T."/>
            <person name="Nikoh N."/>
            <person name="Yamaguchi K."/>
            <person name="Oshima K."/>
            <person name="Hattori M."/>
            <person name="Nishiyama T."/>
            <person name="Hasebe M."/>
            <person name="Fukatsu T."/>
            <person name="Kikuchi Y."/>
            <person name="Shigenobu S."/>
        </authorList>
    </citation>
    <scope>NUCLEOTIDE SEQUENCE [LARGE SCALE GENOMIC DNA]</scope>
    <source>
        <plasmid evidence="1 2">p1</plasmid>
    </source>
</reference>
<protein>
    <recommendedName>
        <fullName evidence="3">Transcriptional regulator</fullName>
    </recommendedName>
</protein>
<dbReference type="HOGENOM" id="CLU_149848_1_0_4"/>
<name>R4X4P7_9BURK</name>
<evidence type="ECO:0008006" key="3">
    <source>
        <dbReference type="Google" id="ProtNLM"/>
    </source>
</evidence>
<geneLocation type="plasmid" evidence="1 2">
    <name>p1</name>
</geneLocation>
<reference evidence="1 2" key="2">
    <citation type="journal article" date="2018" name="Int. J. Syst. Evol. Microbiol.">
        <title>Burkholderia insecticola sp. nov., a gut symbiotic bacterium of the bean bug Riptortus pedestris.</title>
        <authorList>
            <person name="Takeshita K."/>
            <person name="Tamaki H."/>
            <person name="Ohbayashi T."/>
            <person name="Meng X.-Y."/>
            <person name="Sone T."/>
            <person name="Mitani Y."/>
            <person name="Peeters C."/>
            <person name="Kikuchi Y."/>
            <person name="Vandamme P."/>
        </authorList>
    </citation>
    <scope>NUCLEOTIDE SEQUENCE [LARGE SCALE GENOMIC DNA]</scope>
    <source>
        <strain evidence="1">RPE64</strain>
        <plasmid evidence="1 2">p1</plasmid>
    </source>
</reference>
<keyword evidence="2" id="KW-1185">Reference proteome</keyword>
<dbReference type="KEGG" id="buo:BRPE64_DCDS05510"/>
<gene>
    <name evidence="1" type="ORF">BRPE64_DCDS05510</name>
</gene>
<dbReference type="Proteomes" id="UP000013966">
    <property type="component" value="Plasmid p1"/>
</dbReference>
<organism evidence="1 2">
    <name type="scientific">Caballeronia insecticola</name>
    <dbReference type="NCBI Taxonomy" id="758793"/>
    <lineage>
        <taxon>Bacteria</taxon>
        <taxon>Pseudomonadati</taxon>
        <taxon>Pseudomonadota</taxon>
        <taxon>Betaproteobacteria</taxon>
        <taxon>Burkholderiales</taxon>
        <taxon>Burkholderiaceae</taxon>
        <taxon>Caballeronia</taxon>
    </lineage>
</organism>
<dbReference type="EMBL" id="AP013061">
    <property type="protein sequence ID" value="BAN27487.1"/>
    <property type="molecule type" value="Genomic_DNA"/>
</dbReference>
<proteinExistence type="predicted"/>
<keyword evidence="1" id="KW-0614">Plasmid</keyword>
<sequence length="80" mass="8985">MLPASTSPETCMRYKGYEVAPSARPLPSGLYAANLTIERDASPHGASFTFDALDYFFEADHAVAYAARWARLWIDQRSKR</sequence>
<dbReference type="AlphaFoldDB" id="R4X4P7"/>
<dbReference type="PATRIC" id="fig|758793.3.peg.5696"/>
<accession>R4X4P7</accession>